<dbReference type="OrthoDB" id="6602479at2759"/>
<organism evidence="2 3">
    <name type="scientific">Aphis craccivora</name>
    <name type="common">Cowpea aphid</name>
    <dbReference type="NCBI Taxonomy" id="307492"/>
    <lineage>
        <taxon>Eukaryota</taxon>
        <taxon>Metazoa</taxon>
        <taxon>Ecdysozoa</taxon>
        <taxon>Arthropoda</taxon>
        <taxon>Hexapoda</taxon>
        <taxon>Insecta</taxon>
        <taxon>Pterygota</taxon>
        <taxon>Neoptera</taxon>
        <taxon>Paraneoptera</taxon>
        <taxon>Hemiptera</taxon>
        <taxon>Sternorrhyncha</taxon>
        <taxon>Aphidomorpha</taxon>
        <taxon>Aphidoidea</taxon>
        <taxon>Aphididae</taxon>
        <taxon>Aphidini</taxon>
        <taxon>Aphis</taxon>
        <taxon>Aphis</taxon>
    </lineage>
</organism>
<proteinExistence type="predicted"/>
<comment type="caution">
    <text evidence="2">The sequence shown here is derived from an EMBL/GenBank/DDBJ whole genome shotgun (WGS) entry which is preliminary data.</text>
</comment>
<feature type="signal peptide" evidence="1">
    <location>
        <begin position="1"/>
        <end position="19"/>
    </location>
</feature>
<name>A0A6G0Z6D6_APHCR</name>
<reference evidence="2 3" key="1">
    <citation type="submission" date="2019-08" db="EMBL/GenBank/DDBJ databases">
        <title>Whole genome of Aphis craccivora.</title>
        <authorList>
            <person name="Voronova N.V."/>
            <person name="Shulinski R.S."/>
            <person name="Bandarenka Y.V."/>
            <person name="Zhorov D.G."/>
            <person name="Warner D."/>
        </authorList>
    </citation>
    <scope>NUCLEOTIDE SEQUENCE [LARGE SCALE GENOMIC DNA]</scope>
    <source>
        <strain evidence="2">180601</strain>
        <tissue evidence="2">Whole Body</tissue>
    </source>
</reference>
<dbReference type="AlphaFoldDB" id="A0A6G0Z6D6"/>
<feature type="non-terminal residue" evidence="2">
    <location>
        <position position="1"/>
    </location>
</feature>
<protein>
    <submittedName>
        <fullName evidence="2">Uncharacterized protein</fullName>
    </submittedName>
</protein>
<sequence length="391" mass="44904">KRVSFFIVFLINCILSVKSENCKSLINLAINNKFFILNATELVVFYPIDFDFRVTTYGGVECESGNCTTTNEVLYKKKWTGSLANTDLAINDEELSVAIYNSLKNNTMANFLKVYPNRFVVKSRTDKNTYLVYHTLFGVYMDITNPGCDKTKFKYRSKVVEIKGVVCKIRFLTGIRYSLDCGEITLFLNAINDNVFINFLLSVGPQSCSSVTEFLKNNKLFLLNSPELIKFLPIKHTYVNFTDSDWAEDNCVGILEECTTQNWVTYKGEESTSLSETDLKITDDELTDAIHDSFFKSKQIPEVISVFSDRYAIRTRSKKVQVFSIQFGVEVNYRNPNCTYTSRIELSEIDGLICKTNFISGVRYDLQCGNIKLRLRPLDEDGHLEYEYKYI</sequence>
<dbReference type="Proteomes" id="UP000478052">
    <property type="component" value="Unassembled WGS sequence"/>
</dbReference>
<evidence type="ECO:0000256" key="1">
    <source>
        <dbReference type="SAM" id="SignalP"/>
    </source>
</evidence>
<evidence type="ECO:0000313" key="3">
    <source>
        <dbReference type="Proteomes" id="UP000478052"/>
    </source>
</evidence>
<keyword evidence="1" id="KW-0732">Signal</keyword>
<dbReference type="EMBL" id="VUJU01001281">
    <property type="protein sequence ID" value="KAF0766009.1"/>
    <property type="molecule type" value="Genomic_DNA"/>
</dbReference>
<feature type="chain" id="PRO_5026154693" evidence="1">
    <location>
        <begin position="20"/>
        <end position="391"/>
    </location>
</feature>
<evidence type="ECO:0000313" key="2">
    <source>
        <dbReference type="EMBL" id="KAF0766009.1"/>
    </source>
</evidence>
<keyword evidence="3" id="KW-1185">Reference proteome</keyword>
<feature type="non-terminal residue" evidence="2">
    <location>
        <position position="391"/>
    </location>
</feature>
<gene>
    <name evidence="2" type="ORF">FWK35_00009899</name>
</gene>
<accession>A0A6G0Z6D6</accession>